<feature type="binding site" evidence="6">
    <location>
        <position position="79"/>
    </location>
    <ligand>
        <name>S-adenosyl-L-methionine</name>
        <dbReference type="ChEBI" id="CHEBI:59789"/>
    </ligand>
</feature>
<dbReference type="PIRSF" id="PIRSF000410">
    <property type="entry name" value="CheR"/>
    <property type="match status" value="1"/>
</dbReference>
<dbReference type="SUPFAM" id="SSF53335">
    <property type="entry name" value="S-adenosyl-L-methionine-dependent methyltransferases"/>
    <property type="match status" value="1"/>
</dbReference>
<dbReference type="Gene3D" id="1.10.155.10">
    <property type="entry name" value="Chemotaxis receptor methyltransferase CheR, N-terminal domain"/>
    <property type="match status" value="1"/>
</dbReference>
<dbReference type="Proteomes" id="UP000479043">
    <property type="component" value="Unassembled WGS sequence"/>
</dbReference>
<organism evidence="8 9">
    <name type="scientific">Thalassovita mangrovi</name>
    <dbReference type="NCBI Taxonomy" id="2692236"/>
    <lineage>
        <taxon>Bacteria</taxon>
        <taxon>Pseudomonadati</taxon>
        <taxon>Pseudomonadota</taxon>
        <taxon>Alphaproteobacteria</taxon>
        <taxon>Rhodobacterales</taxon>
        <taxon>Roseobacteraceae</taxon>
        <taxon>Thalassovita</taxon>
    </lineage>
</organism>
<keyword evidence="3 5" id="KW-0808">Transferase</keyword>
<feature type="binding site" evidence="6">
    <location>
        <position position="81"/>
    </location>
    <ligand>
        <name>S-adenosyl-L-methionine</name>
        <dbReference type="ChEBI" id="CHEBI:59789"/>
    </ligand>
</feature>
<dbReference type="Pfam" id="PF01739">
    <property type="entry name" value="CheR"/>
    <property type="match status" value="1"/>
</dbReference>
<dbReference type="GO" id="GO:0032259">
    <property type="term" value="P:methylation"/>
    <property type="evidence" value="ECO:0007669"/>
    <property type="project" value="UniProtKB-KW"/>
</dbReference>
<evidence type="ECO:0000256" key="5">
    <source>
        <dbReference type="PIRNR" id="PIRNR000410"/>
    </source>
</evidence>
<feature type="binding site" evidence="6">
    <location>
        <begin position="222"/>
        <end position="223"/>
    </location>
    <ligand>
        <name>S-adenosyl-L-methionine</name>
        <dbReference type="ChEBI" id="CHEBI:59789"/>
    </ligand>
</feature>
<comment type="catalytic activity">
    <reaction evidence="1 5">
        <text>L-glutamyl-[protein] + S-adenosyl-L-methionine = [protein]-L-glutamate 5-O-methyl ester + S-adenosyl-L-homocysteine</text>
        <dbReference type="Rhea" id="RHEA:24452"/>
        <dbReference type="Rhea" id="RHEA-COMP:10208"/>
        <dbReference type="Rhea" id="RHEA-COMP:10311"/>
        <dbReference type="ChEBI" id="CHEBI:29973"/>
        <dbReference type="ChEBI" id="CHEBI:57856"/>
        <dbReference type="ChEBI" id="CHEBI:59789"/>
        <dbReference type="ChEBI" id="CHEBI:82795"/>
        <dbReference type="EC" id="2.1.1.80"/>
    </reaction>
</comment>
<name>A0A6L8LQ19_9RHOB</name>
<feature type="binding site" evidence="6">
    <location>
        <position position="119"/>
    </location>
    <ligand>
        <name>S-adenosyl-L-methionine</name>
        <dbReference type="ChEBI" id="CHEBI:59789"/>
    </ligand>
</feature>
<dbReference type="EMBL" id="WWEN01000003">
    <property type="protein sequence ID" value="MYM55652.1"/>
    <property type="molecule type" value="Genomic_DNA"/>
</dbReference>
<dbReference type="SUPFAM" id="SSF47757">
    <property type="entry name" value="Chemotaxis receptor methyltransferase CheR, N-terminal domain"/>
    <property type="match status" value="1"/>
</dbReference>
<evidence type="ECO:0000256" key="4">
    <source>
        <dbReference type="ARBA" id="ARBA00022691"/>
    </source>
</evidence>
<proteinExistence type="predicted"/>
<keyword evidence="2 5" id="KW-0489">Methyltransferase</keyword>
<dbReference type="AlphaFoldDB" id="A0A6L8LQ19"/>
<dbReference type="CDD" id="cd02440">
    <property type="entry name" value="AdoMet_MTases"/>
    <property type="match status" value="1"/>
</dbReference>
<dbReference type="PANTHER" id="PTHR24422:SF26">
    <property type="entry name" value="CHEMOTAXIS PROTEIN METHYLTRANSFERASE"/>
    <property type="match status" value="1"/>
</dbReference>
<dbReference type="PANTHER" id="PTHR24422">
    <property type="entry name" value="CHEMOTAXIS PROTEIN METHYLTRANSFERASE"/>
    <property type="match status" value="1"/>
</dbReference>
<evidence type="ECO:0000259" key="7">
    <source>
        <dbReference type="PROSITE" id="PS50123"/>
    </source>
</evidence>
<protein>
    <recommendedName>
        <fullName evidence="5">Chemotaxis protein methyltransferase</fullName>
        <ecNumber evidence="5">2.1.1.80</ecNumber>
    </recommendedName>
</protein>
<dbReference type="InterPro" id="IPR022642">
    <property type="entry name" value="CheR_C"/>
</dbReference>
<dbReference type="InterPro" id="IPR022641">
    <property type="entry name" value="CheR_N"/>
</dbReference>
<sequence length="278" mass="31286">MTLPIVAVDRELRQKLCSIVTQKTGIQLPENKSAMIEGRLRKRIRAVGVPDIRTYLEMVFDGGHLANELPHIIDVLTTNKTDFFRESPHFDFMVKHILPAHRAGRAFRFWSAASSTGEEAYTTAMVMAEHAKRQPGFQFSILGTDISSTVVTKARQGVYSRDDIVDIPRPMQDEYLELGHSSDGRALARVIKPLRERVKFAQMNLTTAPYPVEKNMDVIFLRNVLIYFNDAMQKQVVSAVTDHLRPGGYLFVGHSESAAATDPRLVQKAAAVYRKEAD</sequence>
<feature type="domain" description="CheR-type methyltransferase" evidence="7">
    <location>
        <begin position="1"/>
        <end position="278"/>
    </location>
</feature>
<dbReference type="InterPro" id="IPR026024">
    <property type="entry name" value="Chemotaxis_MeTrfase_CheR"/>
</dbReference>
<dbReference type="InterPro" id="IPR029063">
    <property type="entry name" value="SAM-dependent_MTases_sf"/>
</dbReference>
<comment type="function">
    <text evidence="5">Methylation of the membrane-bound methyl-accepting chemotaxis proteins (MCP) to form gamma-glutamyl methyl ester residues in MCP.</text>
</comment>
<evidence type="ECO:0000256" key="3">
    <source>
        <dbReference type="ARBA" id="ARBA00022679"/>
    </source>
</evidence>
<dbReference type="GO" id="GO:0008983">
    <property type="term" value="F:protein-glutamate O-methyltransferase activity"/>
    <property type="evidence" value="ECO:0007669"/>
    <property type="project" value="UniProtKB-EC"/>
</dbReference>
<dbReference type="RefSeq" id="WP_160973330.1">
    <property type="nucleotide sequence ID" value="NZ_WWEN01000003.1"/>
</dbReference>
<evidence type="ECO:0000256" key="1">
    <source>
        <dbReference type="ARBA" id="ARBA00001541"/>
    </source>
</evidence>
<evidence type="ECO:0000313" key="8">
    <source>
        <dbReference type="EMBL" id="MYM55652.1"/>
    </source>
</evidence>
<evidence type="ECO:0000256" key="2">
    <source>
        <dbReference type="ARBA" id="ARBA00022603"/>
    </source>
</evidence>
<dbReference type="SMART" id="SM00138">
    <property type="entry name" value="MeTrc"/>
    <property type="match status" value="1"/>
</dbReference>
<dbReference type="EC" id="2.1.1.80" evidence="5"/>
<dbReference type="PROSITE" id="PS50123">
    <property type="entry name" value="CHER"/>
    <property type="match status" value="1"/>
</dbReference>
<feature type="binding site" evidence="6">
    <location>
        <begin position="204"/>
        <end position="205"/>
    </location>
    <ligand>
        <name>S-adenosyl-L-methionine</name>
        <dbReference type="ChEBI" id="CHEBI:59789"/>
    </ligand>
</feature>
<reference evidence="8 9" key="1">
    <citation type="submission" date="2020-01" db="EMBL/GenBank/DDBJ databases">
        <authorList>
            <person name="Chen S."/>
        </authorList>
    </citation>
    <scope>NUCLEOTIDE SEQUENCE [LARGE SCALE GENOMIC DNA]</scope>
    <source>
        <strain evidence="8 9">GS-10</strain>
    </source>
</reference>
<keyword evidence="9" id="KW-1185">Reference proteome</keyword>
<gene>
    <name evidence="8" type="ORF">GR167_10065</name>
</gene>
<keyword evidence="4 5" id="KW-0949">S-adenosyl-L-methionine</keyword>
<evidence type="ECO:0000313" key="9">
    <source>
        <dbReference type="Proteomes" id="UP000479043"/>
    </source>
</evidence>
<dbReference type="InterPro" id="IPR050903">
    <property type="entry name" value="Bact_Chemotaxis_MeTrfase"/>
</dbReference>
<dbReference type="Pfam" id="PF03705">
    <property type="entry name" value="CheR_N"/>
    <property type="match status" value="1"/>
</dbReference>
<dbReference type="Gene3D" id="3.40.50.150">
    <property type="entry name" value="Vaccinia Virus protein VP39"/>
    <property type="match status" value="1"/>
</dbReference>
<dbReference type="InterPro" id="IPR000780">
    <property type="entry name" value="CheR_MeTrfase"/>
</dbReference>
<feature type="binding site" evidence="6">
    <location>
        <position position="145"/>
    </location>
    <ligand>
        <name>S-adenosyl-L-methionine</name>
        <dbReference type="ChEBI" id="CHEBI:59789"/>
    </ligand>
</feature>
<dbReference type="PRINTS" id="PR00996">
    <property type="entry name" value="CHERMTFRASE"/>
</dbReference>
<comment type="caution">
    <text evidence="8">The sequence shown here is derived from an EMBL/GenBank/DDBJ whole genome shotgun (WGS) entry which is preliminary data.</text>
</comment>
<accession>A0A6L8LQ19</accession>
<feature type="binding site" evidence="6">
    <location>
        <position position="85"/>
    </location>
    <ligand>
        <name>S-adenosyl-L-methionine</name>
        <dbReference type="ChEBI" id="CHEBI:59789"/>
    </ligand>
</feature>
<dbReference type="InterPro" id="IPR036804">
    <property type="entry name" value="CheR_N_sf"/>
</dbReference>
<evidence type="ECO:0000256" key="6">
    <source>
        <dbReference type="PIRSR" id="PIRSR000410-1"/>
    </source>
</evidence>